<comment type="caution">
    <text evidence="5">The sequence shown here is derived from an EMBL/GenBank/DDBJ whole genome shotgun (WGS) entry which is preliminary data.</text>
</comment>
<dbReference type="GO" id="GO:0005506">
    <property type="term" value="F:iron ion binding"/>
    <property type="evidence" value="ECO:0007669"/>
    <property type="project" value="InterPro"/>
</dbReference>
<evidence type="ECO:0000313" key="5">
    <source>
        <dbReference type="EMBL" id="MBJ7602708.1"/>
    </source>
</evidence>
<evidence type="ECO:0000256" key="3">
    <source>
        <dbReference type="SAM" id="MobiDB-lite"/>
    </source>
</evidence>
<dbReference type="InterPro" id="IPR037165">
    <property type="entry name" value="AldOxase/xan_DH_Mopterin-bd_sf"/>
</dbReference>
<dbReference type="RefSeq" id="WP_338177507.1">
    <property type="nucleotide sequence ID" value="NZ_JAEKNQ010000022.1"/>
</dbReference>
<proteinExistence type="predicted"/>
<dbReference type="Proteomes" id="UP000620075">
    <property type="component" value="Unassembled WGS sequence"/>
</dbReference>
<protein>
    <submittedName>
        <fullName evidence="5">Molybdopterin-dependent oxidoreductase</fullName>
    </submittedName>
</protein>
<dbReference type="Pfam" id="PF02738">
    <property type="entry name" value="MoCoBD_1"/>
    <property type="match status" value="1"/>
</dbReference>
<evidence type="ECO:0000259" key="4">
    <source>
        <dbReference type="SMART" id="SM01008"/>
    </source>
</evidence>
<dbReference type="Pfam" id="PF01315">
    <property type="entry name" value="Ald_Xan_dh_C"/>
    <property type="match status" value="1"/>
</dbReference>
<dbReference type="EMBL" id="JAEKNQ010000022">
    <property type="protein sequence ID" value="MBJ7602708.1"/>
    <property type="molecule type" value="Genomic_DNA"/>
</dbReference>
<keyword evidence="1" id="KW-0500">Molybdenum</keyword>
<feature type="domain" description="Aldehyde oxidase/xanthine dehydrogenase a/b hammerhead" evidence="4">
    <location>
        <begin position="21"/>
        <end position="138"/>
    </location>
</feature>
<dbReference type="SUPFAM" id="SSF54665">
    <property type="entry name" value="CO dehydrogenase molybdoprotein N-domain-like"/>
    <property type="match status" value="1"/>
</dbReference>
<dbReference type="SMART" id="SM01008">
    <property type="entry name" value="Ald_Xan_dh_C"/>
    <property type="match status" value="1"/>
</dbReference>
<reference evidence="5 6" key="1">
    <citation type="submission" date="2020-10" db="EMBL/GenBank/DDBJ databases">
        <title>Ca. Dormibacterota MAGs.</title>
        <authorList>
            <person name="Montgomery K."/>
        </authorList>
    </citation>
    <scope>NUCLEOTIDE SEQUENCE [LARGE SCALE GENOMIC DNA]</scope>
    <source>
        <strain evidence="5">SC8811_S16_3</strain>
    </source>
</reference>
<dbReference type="Pfam" id="PF20256">
    <property type="entry name" value="MoCoBD_2"/>
    <property type="match status" value="1"/>
</dbReference>
<feature type="compositionally biased region" description="Gly residues" evidence="3">
    <location>
        <begin position="829"/>
        <end position="840"/>
    </location>
</feature>
<dbReference type="InterPro" id="IPR008274">
    <property type="entry name" value="AldOxase/xan_DH_MoCoBD1"/>
</dbReference>
<evidence type="ECO:0000256" key="1">
    <source>
        <dbReference type="ARBA" id="ARBA00022505"/>
    </source>
</evidence>
<keyword evidence="2" id="KW-0560">Oxidoreductase</keyword>
<dbReference type="InterPro" id="IPR046867">
    <property type="entry name" value="AldOxase/xan_DH_MoCoBD2"/>
</dbReference>
<name>A0A934KHE2_9BACT</name>
<dbReference type="Gene3D" id="3.90.1170.50">
    <property type="entry name" value="Aldehyde oxidase/xanthine dehydrogenase, a/b hammerhead"/>
    <property type="match status" value="1"/>
</dbReference>
<dbReference type="GO" id="GO:0016491">
    <property type="term" value="F:oxidoreductase activity"/>
    <property type="evidence" value="ECO:0007669"/>
    <property type="project" value="UniProtKB-KW"/>
</dbReference>
<accession>A0A934KHE2</accession>
<dbReference type="PANTHER" id="PTHR11908">
    <property type="entry name" value="XANTHINE DEHYDROGENASE"/>
    <property type="match status" value="1"/>
</dbReference>
<dbReference type="InterPro" id="IPR036856">
    <property type="entry name" value="Ald_Oxase/Xan_DH_a/b_sf"/>
</dbReference>
<organism evidence="5 6">
    <name type="scientific">Candidatus Dormiibacter inghamiae</name>
    <dbReference type="NCBI Taxonomy" id="3127013"/>
    <lineage>
        <taxon>Bacteria</taxon>
        <taxon>Bacillati</taxon>
        <taxon>Candidatus Dormiibacterota</taxon>
        <taxon>Candidatus Dormibacteria</taxon>
        <taxon>Candidatus Dormibacterales</taxon>
        <taxon>Candidatus Dormibacteraceae</taxon>
        <taxon>Candidatus Dormiibacter</taxon>
    </lineage>
</organism>
<dbReference type="PANTHER" id="PTHR11908:SF132">
    <property type="entry name" value="ALDEHYDE OXIDASE 1-RELATED"/>
    <property type="match status" value="1"/>
</dbReference>
<evidence type="ECO:0000313" key="6">
    <source>
        <dbReference type="Proteomes" id="UP000620075"/>
    </source>
</evidence>
<evidence type="ECO:0000256" key="2">
    <source>
        <dbReference type="ARBA" id="ARBA00023002"/>
    </source>
</evidence>
<dbReference type="AlphaFoldDB" id="A0A934KHE2"/>
<gene>
    <name evidence="5" type="ORF">JF888_05875</name>
</gene>
<feature type="region of interest" description="Disordered" evidence="3">
    <location>
        <begin position="779"/>
        <end position="860"/>
    </location>
</feature>
<dbReference type="InterPro" id="IPR016208">
    <property type="entry name" value="Ald_Oxase/xanthine_DH-like"/>
</dbReference>
<dbReference type="SUPFAM" id="SSF56003">
    <property type="entry name" value="Molybdenum cofactor-binding domain"/>
    <property type="match status" value="1"/>
</dbReference>
<sequence>MAISTMIGAKIHRREDPRLVRGSGRYVDDLSLTNCAYLQVVRSPFAHARITHIDSDAARRAAGVLAVYTAQDFVEVISGAMPVAPAFVAEKKTVPDRRPIAAEETSYQGEPVAVVVAATRYQAADAAQLVSVDYEPLPAVMDLEAAIQEGSPKAHLDLPDNLAWDLTYADDTQRSFSEAEVVVKQRILQQRLVPMAMEPRVIMAEWRQADGNMTLWLSSQNPHFIRLFVGGALGIPESRFRVISPDVGGGFGSKISPYPEDYLVPAAARLLGQPVKWTETRTENIQATTHGRGQVFDVELAGRRDGTMLGMRVTQYLDCGAYVGTFGAFQACACLLPGQGYKFQQIASRTVGVLTNRVPTDPYRGAGRPESTHLCERMVDIFAAEIGVDPVEVRRKNFIQPDEFPYTNNFGLTYDSGNYEGTLNRALELAGYERFRQEQEAARKEGRLLGIGVSTWIEICGFGPSAATAPATGGLALTESSHVRVFPTGSVSVYTGTHSHGQGHETTFAQLVADTLGVPYDSIDIHHGDTAEGPAFGYGTYGSRSLAVGGMSILKAAQKVREKARKIAAHMLEAADEDVIFDQGHFAVKGSPDKRKTFAEVAFAAYGMGLPEDMELGLEAVAYFDPPNFVWPFGAHICAVEVDPATGSVELLKYVAVDDCGTVINPMIVEGQLHGGIAQGIAQALFEEVVYDSEGTLKTGTLLDYSLPTIAEMPKLTLDSTVTPSPTNELGVKGIGEAGTIASSAAVINAICDALSPLGLKHIDMPASPDRLWQQITERQGKGVSSGDGATQPPAPATSGELATGAAGGSTAAEPQHGGTSEAPLPGSEGEGGGLWGTGGEAPPPHEAGPQLGNNQEGNS</sequence>
<dbReference type="InterPro" id="IPR000674">
    <property type="entry name" value="Ald_Oxase/Xan_DH_a/b"/>
</dbReference>
<dbReference type="Gene3D" id="3.30.365.10">
    <property type="entry name" value="Aldehyde oxidase/xanthine dehydrogenase, molybdopterin binding domain"/>
    <property type="match status" value="4"/>
</dbReference>
<feature type="compositionally biased region" description="Low complexity" evidence="3">
    <location>
        <begin position="797"/>
        <end position="814"/>
    </location>
</feature>